<dbReference type="InterPro" id="IPR011894">
    <property type="entry name" value="PorC_KorC"/>
</dbReference>
<comment type="caution">
    <text evidence="3">The sequence shown here is derived from an EMBL/GenBank/DDBJ whole genome shotgun (WGS) entry which is preliminary data.</text>
</comment>
<dbReference type="Proteomes" id="UP000605201">
    <property type="component" value="Unassembled WGS sequence"/>
</dbReference>
<evidence type="ECO:0000256" key="1">
    <source>
        <dbReference type="ARBA" id="ARBA00023002"/>
    </source>
</evidence>
<accession>A0A8J6NU76</accession>
<evidence type="ECO:0000259" key="2">
    <source>
        <dbReference type="Pfam" id="PF01558"/>
    </source>
</evidence>
<dbReference type="NCBIfam" id="TIGR02175">
    <property type="entry name" value="PorC_KorC"/>
    <property type="match status" value="1"/>
</dbReference>
<dbReference type="Pfam" id="PF01558">
    <property type="entry name" value="POR"/>
    <property type="match status" value="1"/>
</dbReference>
<dbReference type="InterPro" id="IPR002869">
    <property type="entry name" value="Pyrv_flavodox_OxRed_cen"/>
</dbReference>
<dbReference type="PANTHER" id="PTHR43366">
    <property type="entry name" value="PYRUVATE SYNTHASE SUBUNIT PORC"/>
    <property type="match status" value="1"/>
</dbReference>
<sequence length="180" mass="19378">MIEIRIHGRGGQGNVAAAELLSIAAFKDGKFAQAFPSFGAERIGAPVMAFVRIDDKKIRTREEVKTPDYIIVQDYHLIDSVPVLDGLKSDGMILINAEQAPEDLRIKTSATVETISATEIALEIIGRPIPNAVMIGAFCSITGLVSLGAVQEAIMAKFPGKVGENNVAAMERAVEIMQKR</sequence>
<keyword evidence="3" id="KW-0670">Pyruvate</keyword>
<proteinExistence type="predicted"/>
<name>A0A8J6NU76_9BACT</name>
<keyword evidence="1" id="KW-0560">Oxidoreductase</keyword>
<gene>
    <name evidence="3" type="ORF">H8D96_19345</name>
</gene>
<feature type="domain" description="Pyruvate/ketoisovalerate oxidoreductase catalytic" evidence="2">
    <location>
        <begin position="10"/>
        <end position="175"/>
    </location>
</feature>
<dbReference type="EMBL" id="JACNIG010000379">
    <property type="protein sequence ID" value="MBC8434071.1"/>
    <property type="molecule type" value="Genomic_DNA"/>
</dbReference>
<reference evidence="3 4" key="1">
    <citation type="submission" date="2020-08" db="EMBL/GenBank/DDBJ databases">
        <title>Bridging the membrane lipid divide: bacteria of the FCB group superphylum have the potential to synthesize archaeal ether lipids.</title>
        <authorList>
            <person name="Villanueva L."/>
            <person name="Von Meijenfeldt F.A.B."/>
            <person name="Westbye A.B."/>
            <person name="Yadav S."/>
            <person name="Hopmans E.C."/>
            <person name="Dutilh B.E."/>
            <person name="Sinninghe Damste J.S."/>
        </authorList>
    </citation>
    <scope>NUCLEOTIDE SEQUENCE [LARGE SCALE GENOMIC DNA]</scope>
    <source>
        <strain evidence="3">NIOZ-UU17</strain>
    </source>
</reference>
<dbReference type="SUPFAM" id="SSF53323">
    <property type="entry name" value="Pyruvate-ferredoxin oxidoreductase, PFOR, domain III"/>
    <property type="match status" value="1"/>
</dbReference>
<dbReference type="NCBIfam" id="NF006321">
    <property type="entry name" value="PRK08534.1"/>
    <property type="match status" value="1"/>
</dbReference>
<dbReference type="InterPro" id="IPR019752">
    <property type="entry name" value="Pyrv/ketoisovalerate_OxRed_cat"/>
</dbReference>
<evidence type="ECO:0000313" key="4">
    <source>
        <dbReference type="Proteomes" id="UP000605201"/>
    </source>
</evidence>
<dbReference type="GO" id="GO:0016625">
    <property type="term" value="F:oxidoreductase activity, acting on the aldehyde or oxo group of donors, iron-sulfur protein as acceptor"/>
    <property type="evidence" value="ECO:0007669"/>
    <property type="project" value="InterPro"/>
</dbReference>
<dbReference type="AlphaFoldDB" id="A0A8J6NU76"/>
<dbReference type="Gene3D" id="3.40.920.10">
    <property type="entry name" value="Pyruvate-ferredoxin oxidoreductase, PFOR, domain III"/>
    <property type="match status" value="1"/>
</dbReference>
<evidence type="ECO:0000313" key="3">
    <source>
        <dbReference type="EMBL" id="MBC8434071.1"/>
    </source>
</evidence>
<protein>
    <submittedName>
        <fullName evidence="3">Pyruvate ferredoxin oxidoreductase subunit gamma</fullName>
    </submittedName>
</protein>
<organism evidence="3 4">
    <name type="scientific">Candidatus Desulfatibia vada</name>
    <dbReference type="NCBI Taxonomy" id="2841696"/>
    <lineage>
        <taxon>Bacteria</taxon>
        <taxon>Pseudomonadati</taxon>
        <taxon>Thermodesulfobacteriota</taxon>
        <taxon>Desulfobacteria</taxon>
        <taxon>Desulfobacterales</taxon>
        <taxon>Desulfobacterales incertae sedis</taxon>
        <taxon>Candidatus Desulfatibia</taxon>
    </lineage>
</organism>
<dbReference type="InterPro" id="IPR051626">
    <property type="entry name" value="Oxidoreductase_gamma_subunit"/>
</dbReference>
<dbReference type="PANTHER" id="PTHR43366:SF1">
    <property type="entry name" value="PYRUVATE SYNTHASE SUBUNIT PORC"/>
    <property type="match status" value="1"/>
</dbReference>